<sequence length="148" mass="17387">MAAEQPRRRCEGYGHSPRLPRRQARVTVKYNRKELQKRLDVETWIQDSLDQLYDGMEEHMPDEVDIDELLDLPNDEQRTKKLQEVLGGCINNTQAFISELLVKVQGVHKQEELQNKGVEHPGHHGYPHHHSNLKPHDDHFHQRSHQTL</sequence>
<reference evidence="6" key="1">
    <citation type="submission" date="2025-08" db="UniProtKB">
        <authorList>
            <consortium name="RefSeq"/>
        </authorList>
    </citation>
    <scope>IDENTIFICATION</scope>
</reference>
<feature type="region of interest" description="Disordered" evidence="4">
    <location>
        <begin position="117"/>
        <end position="148"/>
    </location>
</feature>
<feature type="compositionally biased region" description="Basic residues" evidence="4">
    <location>
        <begin position="123"/>
        <end position="133"/>
    </location>
</feature>
<dbReference type="GO" id="GO:0005737">
    <property type="term" value="C:cytoplasm"/>
    <property type="evidence" value="ECO:0007669"/>
    <property type="project" value="InterPro"/>
</dbReference>
<accession>A0A6J2VYD6</accession>
<dbReference type="Pfam" id="PF05361">
    <property type="entry name" value="PP1_inhibitor"/>
    <property type="match status" value="1"/>
</dbReference>
<dbReference type="PANTHER" id="PTHR16188">
    <property type="entry name" value="PROTEIN PHOSPHATASE 1 INHIBITOR POTENTIATED BY PROTEIN KINASE C"/>
    <property type="match status" value="1"/>
</dbReference>
<dbReference type="SUPFAM" id="SSF81790">
    <property type="entry name" value="Myosin phosphatase inhibitor 17kDa protein, CPI-17"/>
    <property type="match status" value="1"/>
</dbReference>
<organism evidence="5 6">
    <name type="scientific">Chanos chanos</name>
    <name type="common">Milkfish</name>
    <name type="synonym">Mugil chanos</name>
    <dbReference type="NCBI Taxonomy" id="29144"/>
    <lineage>
        <taxon>Eukaryota</taxon>
        <taxon>Metazoa</taxon>
        <taxon>Chordata</taxon>
        <taxon>Craniata</taxon>
        <taxon>Vertebrata</taxon>
        <taxon>Euteleostomi</taxon>
        <taxon>Actinopterygii</taxon>
        <taxon>Neopterygii</taxon>
        <taxon>Teleostei</taxon>
        <taxon>Ostariophysi</taxon>
        <taxon>Gonorynchiformes</taxon>
        <taxon>Chanidae</taxon>
        <taxon>Chanos</taxon>
    </lineage>
</organism>
<evidence type="ECO:0000313" key="5">
    <source>
        <dbReference type="Proteomes" id="UP000504632"/>
    </source>
</evidence>
<dbReference type="InterPro" id="IPR036658">
    <property type="entry name" value="CPI-17_sf"/>
</dbReference>
<keyword evidence="5" id="KW-1185">Reference proteome</keyword>
<dbReference type="OrthoDB" id="8193882at2759"/>
<dbReference type="InParanoid" id="A0A6J2VYD6"/>
<evidence type="ECO:0000313" key="6">
    <source>
        <dbReference type="RefSeq" id="XP_030638060.1"/>
    </source>
</evidence>
<keyword evidence="2" id="KW-0597">Phosphoprotein</keyword>
<evidence type="ECO:0000256" key="1">
    <source>
        <dbReference type="ARBA" id="ARBA00005483"/>
    </source>
</evidence>
<dbReference type="CTD" id="550561"/>
<dbReference type="PANTHER" id="PTHR16188:SF4">
    <property type="entry name" value="PROTEIN PHOSPHATASE 1 REGULATORY SUBUNIT 14A"/>
    <property type="match status" value="1"/>
</dbReference>
<evidence type="ECO:0000256" key="2">
    <source>
        <dbReference type="ARBA" id="ARBA00022553"/>
    </source>
</evidence>
<dbReference type="AlphaFoldDB" id="A0A6J2VYD6"/>
<feature type="compositionally biased region" description="Basic and acidic residues" evidence="4">
    <location>
        <begin position="1"/>
        <end position="12"/>
    </location>
</feature>
<dbReference type="Gene3D" id="1.10.150.220">
    <property type="entry name" value="CPI-17"/>
    <property type="match status" value="1"/>
</dbReference>
<feature type="region of interest" description="Disordered" evidence="4">
    <location>
        <begin position="1"/>
        <end position="22"/>
    </location>
</feature>
<proteinExistence type="inferred from homology"/>
<dbReference type="GO" id="GO:0004865">
    <property type="term" value="F:protein serine/threonine phosphatase inhibitor activity"/>
    <property type="evidence" value="ECO:0007669"/>
    <property type="project" value="TreeGrafter"/>
</dbReference>
<keyword evidence="3" id="KW-0650">Protein phosphatase inhibitor</keyword>
<evidence type="ECO:0000256" key="3">
    <source>
        <dbReference type="ARBA" id="ARBA00023272"/>
    </source>
</evidence>
<comment type="similarity">
    <text evidence="1">Belongs to the PP1 inhibitor family.</text>
</comment>
<dbReference type="RefSeq" id="XP_030638060.1">
    <property type="nucleotide sequence ID" value="XM_030782200.1"/>
</dbReference>
<dbReference type="Proteomes" id="UP000504632">
    <property type="component" value="Chromosome 8"/>
</dbReference>
<dbReference type="InterPro" id="IPR008025">
    <property type="entry name" value="CPI-17"/>
</dbReference>
<dbReference type="GeneID" id="115818738"/>
<evidence type="ECO:0000256" key="4">
    <source>
        <dbReference type="SAM" id="MobiDB-lite"/>
    </source>
</evidence>
<gene>
    <name evidence="6" type="primary">ppp1r14aa</name>
</gene>
<name>A0A6J2VYD6_CHACN</name>
<protein>
    <submittedName>
        <fullName evidence="6">Protein phosphatase 1, regulatory (Inhibitor) subunit 14Aa</fullName>
    </submittedName>
</protein>